<dbReference type="AlphaFoldDB" id="A0AAV3PAV3"/>
<comment type="caution">
    <text evidence="1">The sequence shown here is derived from an EMBL/GenBank/DDBJ whole genome shotgun (WGS) entry which is preliminary data.</text>
</comment>
<keyword evidence="2" id="KW-1185">Reference proteome</keyword>
<reference evidence="1 2" key="1">
    <citation type="submission" date="2024-01" db="EMBL/GenBank/DDBJ databases">
        <title>The complete chloroplast genome sequence of Lithospermum erythrorhizon: insights into the phylogenetic relationship among Boraginaceae species and the maternal lineages of purple gromwells.</title>
        <authorList>
            <person name="Okada T."/>
            <person name="Watanabe K."/>
        </authorList>
    </citation>
    <scope>NUCLEOTIDE SEQUENCE [LARGE SCALE GENOMIC DNA]</scope>
</reference>
<protein>
    <submittedName>
        <fullName evidence="1">Uncharacterized protein</fullName>
    </submittedName>
</protein>
<dbReference type="Proteomes" id="UP001454036">
    <property type="component" value="Unassembled WGS sequence"/>
</dbReference>
<dbReference type="EMBL" id="BAABME010001256">
    <property type="protein sequence ID" value="GAA0148560.1"/>
    <property type="molecule type" value="Genomic_DNA"/>
</dbReference>
<evidence type="ECO:0000313" key="2">
    <source>
        <dbReference type="Proteomes" id="UP001454036"/>
    </source>
</evidence>
<accession>A0AAV3PAV3</accession>
<evidence type="ECO:0000313" key="1">
    <source>
        <dbReference type="EMBL" id="GAA0148560.1"/>
    </source>
</evidence>
<name>A0AAV3PAV3_LITER</name>
<proteinExistence type="predicted"/>
<sequence length="107" mass="12087">MLLSEKDAGKMLAIRLRKRNNLVFGESNYMWEHSIKDGIRLAIDYHEANKRGDGEERRLQRGDSMGGHERWTALVLGFVKLNCDEACYQIGGRMSRGAVIRGSGGNF</sequence>
<organism evidence="1 2">
    <name type="scientific">Lithospermum erythrorhizon</name>
    <name type="common">Purple gromwell</name>
    <name type="synonym">Lithospermum officinale var. erythrorhizon</name>
    <dbReference type="NCBI Taxonomy" id="34254"/>
    <lineage>
        <taxon>Eukaryota</taxon>
        <taxon>Viridiplantae</taxon>
        <taxon>Streptophyta</taxon>
        <taxon>Embryophyta</taxon>
        <taxon>Tracheophyta</taxon>
        <taxon>Spermatophyta</taxon>
        <taxon>Magnoliopsida</taxon>
        <taxon>eudicotyledons</taxon>
        <taxon>Gunneridae</taxon>
        <taxon>Pentapetalae</taxon>
        <taxon>asterids</taxon>
        <taxon>lamiids</taxon>
        <taxon>Boraginales</taxon>
        <taxon>Boraginaceae</taxon>
        <taxon>Boraginoideae</taxon>
        <taxon>Lithospermeae</taxon>
        <taxon>Lithospermum</taxon>
    </lineage>
</organism>
<gene>
    <name evidence="1" type="ORF">LIER_07965</name>
</gene>